<keyword evidence="2" id="KW-1185">Reference proteome</keyword>
<reference evidence="1 2" key="2">
    <citation type="journal article" date="2019" name="G3 (Bethesda)">
        <title>Hybrid Assembly of the Genome of the Entomopathogenic Nematode Steinernema carpocapsae Identifies the X-Chromosome.</title>
        <authorList>
            <person name="Serra L."/>
            <person name="Macchietto M."/>
            <person name="Macias-Munoz A."/>
            <person name="McGill C.J."/>
            <person name="Rodriguez I.M."/>
            <person name="Rodriguez B."/>
            <person name="Murad R."/>
            <person name="Mortazavi A."/>
        </authorList>
    </citation>
    <scope>NUCLEOTIDE SEQUENCE [LARGE SCALE GENOMIC DNA]</scope>
    <source>
        <strain evidence="1 2">ALL</strain>
    </source>
</reference>
<evidence type="ECO:0000313" key="1">
    <source>
        <dbReference type="EMBL" id="TKR58387.1"/>
    </source>
</evidence>
<organism evidence="1 2">
    <name type="scientific">Steinernema carpocapsae</name>
    <name type="common">Entomopathogenic nematode</name>
    <dbReference type="NCBI Taxonomy" id="34508"/>
    <lineage>
        <taxon>Eukaryota</taxon>
        <taxon>Metazoa</taxon>
        <taxon>Ecdysozoa</taxon>
        <taxon>Nematoda</taxon>
        <taxon>Chromadorea</taxon>
        <taxon>Rhabditida</taxon>
        <taxon>Tylenchina</taxon>
        <taxon>Panagrolaimomorpha</taxon>
        <taxon>Strongyloidoidea</taxon>
        <taxon>Steinernematidae</taxon>
        <taxon>Steinernema</taxon>
    </lineage>
</organism>
<accession>A0A4U5LQY1</accession>
<protein>
    <submittedName>
        <fullName evidence="1">Uncharacterized protein</fullName>
    </submittedName>
</protein>
<dbReference type="Proteomes" id="UP000298663">
    <property type="component" value="Unassembled WGS sequence"/>
</dbReference>
<evidence type="ECO:0000313" key="2">
    <source>
        <dbReference type="Proteomes" id="UP000298663"/>
    </source>
</evidence>
<name>A0A4U5LQY1_STECR</name>
<proteinExistence type="predicted"/>
<sequence length="111" mass="12493">MLDKKYIEQTPFGKLKPLKSIGQLKNFLVSMRSRVNTSGNLQESLSRRKIDPESLVVFIPADGKVKPDAKANVRTLEVLKIGLKTQKLNGVDAKPRQHWIELSREPLKATA</sequence>
<dbReference type="EMBL" id="AZBU02000013">
    <property type="protein sequence ID" value="TKR58387.1"/>
    <property type="molecule type" value="Genomic_DNA"/>
</dbReference>
<gene>
    <name evidence="1" type="ORF">L596_029839</name>
</gene>
<reference evidence="1 2" key="1">
    <citation type="journal article" date="2015" name="Genome Biol.">
        <title>Comparative genomics of Steinernema reveals deeply conserved gene regulatory networks.</title>
        <authorList>
            <person name="Dillman A.R."/>
            <person name="Macchietto M."/>
            <person name="Porter C.F."/>
            <person name="Rogers A."/>
            <person name="Williams B."/>
            <person name="Antoshechkin I."/>
            <person name="Lee M.M."/>
            <person name="Goodwin Z."/>
            <person name="Lu X."/>
            <person name="Lewis E.E."/>
            <person name="Goodrich-Blair H."/>
            <person name="Stock S.P."/>
            <person name="Adams B.J."/>
            <person name="Sternberg P.W."/>
            <person name="Mortazavi A."/>
        </authorList>
    </citation>
    <scope>NUCLEOTIDE SEQUENCE [LARGE SCALE GENOMIC DNA]</scope>
    <source>
        <strain evidence="1 2">ALL</strain>
    </source>
</reference>
<comment type="caution">
    <text evidence="1">The sequence shown here is derived from an EMBL/GenBank/DDBJ whole genome shotgun (WGS) entry which is preliminary data.</text>
</comment>
<dbReference type="AlphaFoldDB" id="A0A4U5LQY1"/>